<dbReference type="Proteomes" id="UP000798951">
    <property type="component" value="Unassembled WGS sequence"/>
</dbReference>
<proteinExistence type="predicted"/>
<organism evidence="2 3">
    <name type="scientific">Nocardia caishijiensis</name>
    <dbReference type="NCBI Taxonomy" id="184756"/>
    <lineage>
        <taxon>Bacteria</taxon>
        <taxon>Bacillati</taxon>
        <taxon>Actinomycetota</taxon>
        <taxon>Actinomycetes</taxon>
        <taxon>Mycobacteriales</taxon>
        <taxon>Nocardiaceae</taxon>
        <taxon>Nocardia</taxon>
    </lineage>
</organism>
<dbReference type="RefSeq" id="WP_084457985.1">
    <property type="nucleotide sequence ID" value="NZ_VMSD01000001.1"/>
</dbReference>
<reference evidence="2 3" key="1">
    <citation type="submission" date="2019-07" db="EMBL/GenBank/DDBJ databases">
        <title>Genomic Encyclopedia of Type Strains, Phase IV (KMG-IV): sequencing the most valuable type-strain genomes for metagenomic binning, comparative biology and taxonomic classification.</title>
        <authorList>
            <person name="Goeker M."/>
        </authorList>
    </citation>
    <scope>NUCLEOTIDE SEQUENCE [LARGE SCALE GENOMIC DNA]</scope>
    <source>
        <strain evidence="2 3">DSM 44831</strain>
    </source>
</reference>
<name>A0ABQ6YSS3_9NOCA</name>
<evidence type="ECO:0000313" key="3">
    <source>
        <dbReference type="Proteomes" id="UP000798951"/>
    </source>
</evidence>
<comment type="caution">
    <text evidence="2">The sequence shown here is derived from an EMBL/GenBank/DDBJ whole genome shotgun (WGS) entry which is preliminary data.</text>
</comment>
<sequence length="186" mass="19761">MGEEFFDKSRAEPGRSTPYRPPEPARWPTRPRPEPLLFSHEVRAANVERERVQRLLRESAAGSDYSSSRARKIGTIAIVGVAALIGGGYLLSRPSDPDPVIASCVRTEKNGSQTVVADSNCSSSGVGSFRGSSTWPQYQYYYGGNTTIGKPPSGGTTIKPSNVEIKTKSGTVIQRGGLGRGGGSGS</sequence>
<keyword evidence="3" id="KW-1185">Reference proteome</keyword>
<feature type="region of interest" description="Disordered" evidence="1">
    <location>
        <begin position="1"/>
        <end position="34"/>
    </location>
</feature>
<evidence type="ECO:0000313" key="2">
    <source>
        <dbReference type="EMBL" id="KAF0848848.1"/>
    </source>
</evidence>
<accession>A0ABQ6YSS3</accession>
<dbReference type="EMBL" id="VMSD01000001">
    <property type="protein sequence ID" value="KAF0848848.1"/>
    <property type="molecule type" value="Genomic_DNA"/>
</dbReference>
<protein>
    <submittedName>
        <fullName evidence="2">Uncharacterized protein</fullName>
    </submittedName>
</protein>
<evidence type="ECO:0000256" key="1">
    <source>
        <dbReference type="SAM" id="MobiDB-lite"/>
    </source>
</evidence>
<feature type="compositionally biased region" description="Basic and acidic residues" evidence="1">
    <location>
        <begin position="1"/>
        <end position="13"/>
    </location>
</feature>
<gene>
    <name evidence="2" type="ORF">FNL39_101279</name>
</gene>